<evidence type="ECO:0000313" key="1">
    <source>
        <dbReference type="EMBL" id="QTA83111.1"/>
    </source>
</evidence>
<keyword evidence="2" id="KW-1185">Reference proteome</keyword>
<dbReference type="AlphaFoldDB" id="A0A975GJ34"/>
<organism evidence="1 2">
    <name type="scientific">Desulfonema limicola</name>
    <dbReference type="NCBI Taxonomy" id="45656"/>
    <lineage>
        <taxon>Bacteria</taxon>
        <taxon>Pseudomonadati</taxon>
        <taxon>Thermodesulfobacteriota</taxon>
        <taxon>Desulfobacteria</taxon>
        <taxon>Desulfobacterales</taxon>
        <taxon>Desulfococcaceae</taxon>
        <taxon>Desulfonema</taxon>
    </lineage>
</organism>
<sequence length="43" mass="4916">MQKDVQDKSNHPGYPEIILTILIQAIQVRPNFQFGTPYKSPMA</sequence>
<gene>
    <name evidence="1" type="ORF">dnl_55050</name>
</gene>
<accession>A0A975GJ34</accession>
<name>A0A975GJ34_9BACT</name>
<protein>
    <submittedName>
        <fullName evidence="1">Uncharacterized protein</fullName>
    </submittedName>
</protein>
<evidence type="ECO:0000313" key="2">
    <source>
        <dbReference type="Proteomes" id="UP000663720"/>
    </source>
</evidence>
<dbReference type="Proteomes" id="UP000663720">
    <property type="component" value="Chromosome"/>
</dbReference>
<reference evidence="1" key="1">
    <citation type="journal article" date="2021" name="Microb. Physiol.">
        <title>Proteogenomic Insights into the Physiology of Marine, Sulfate-Reducing, Filamentous Desulfonema limicola and Desulfonema magnum.</title>
        <authorList>
            <person name="Schnaars V."/>
            <person name="Wohlbrand L."/>
            <person name="Scheve S."/>
            <person name="Hinrichs C."/>
            <person name="Reinhardt R."/>
            <person name="Rabus R."/>
        </authorList>
    </citation>
    <scope>NUCLEOTIDE SEQUENCE</scope>
    <source>
        <strain evidence="1">5ac10</strain>
    </source>
</reference>
<dbReference type="RefSeq" id="WP_275950202.1">
    <property type="nucleotide sequence ID" value="NZ_CP061799.1"/>
</dbReference>
<proteinExistence type="predicted"/>
<dbReference type="KEGG" id="dli:dnl_55050"/>
<dbReference type="EMBL" id="CP061799">
    <property type="protein sequence ID" value="QTA83111.1"/>
    <property type="molecule type" value="Genomic_DNA"/>
</dbReference>